<feature type="domain" description="EamA" evidence="4">
    <location>
        <begin position="9"/>
        <end position="143"/>
    </location>
</feature>
<keyword evidence="3" id="KW-0472">Membrane</keyword>
<evidence type="ECO:0000259" key="4">
    <source>
        <dbReference type="Pfam" id="PF00892"/>
    </source>
</evidence>
<dbReference type="AlphaFoldDB" id="B2A3C7"/>
<protein>
    <recommendedName>
        <fullName evidence="4">EamA domain-containing protein</fullName>
    </recommendedName>
</protein>
<dbReference type="FunCoup" id="B2A3C7">
    <property type="interactions" value="10"/>
</dbReference>
<sequence>MDNQATGTAYLLIAIAAAFWGVIGLFIVPLYQFGFSPLQVVALRAISASILMLIYVGIFNPSALKISLKDIWYFIGTGIVSIVFFNWCYFTAIQEMSLSIAVVLLYTGPAFVALLSYIFFKEPLTGRKLAALAFTLIGCMLVTGLLPANEISVSPLGLLLGIGSGFFYGLYSIFGKAASYRYSSLTITIYTFVFAGLALLPMSGVIANMGAFVNPWVLLSILGLGLISTVLAYILYTLGLSRIESSKASIIATIEPVVAAILGRIVFGEQMTLWQGVGMLIVISAVILVSERTGETEKKPFVPEADEMQNKSHEGGK</sequence>
<feature type="transmembrane region" description="Helical" evidence="3">
    <location>
        <begin position="129"/>
        <end position="148"/>
    </location>
</feature>
<dbReference type="eggNOG" id="COG0697">
    <property type="taxonomic scope" value="Bacteria"/>
</dbReference>
<feature type="transmembrane region" description="Helical" evidence="3">
    <location>
        <begin position="248"/>
        <end position="267"/>
    </location>
</feature>
<dbReference type="InParanoid" id="B2A3C7"/>
<dbReference type="OrthoDB" id="6707571at2"/>
<dbReference type="HOGENOM" id="CLU_033863_9_1_9"/>
<dbReference type="Pfam" id="PF00892">
    <property type="entry name" value="EamA"/>
    <property type="match status" value="2"/>
</dbReference>
<name>B2A3C7_NATTJ</name>
<dbReference type="Gene3D" id="1.10.3730.20">
    <property type="match status" value="2"/>
</dbReference>
<evidence type="ECO:0000256" key="1">
    <source>
        <dbReference type="ARBA" id="ARBA00007362"/>
    </source>
</evidence>
<comment type="similarity">
    <text evidence="1">Belongs to the EamA transporter family.</text>
</comment>
<feature type="transmembrane region" description="Helical" evidence="3">
    <location>
        <begin position="98"/>
        <end position="120"/>
    </location>
</feature>
<dbReference type="RefSeq" id="WP_012449189.1">
    <property type="nucleotide sequence ID" value="NC_010718.1"/>
</dbReference>
<reference evidence="5 6" key="1">
    <citation type="submission" date="2008-04" db="EMBL/GenBank/DDBJ databases">
        <title>Complete sequence of chromosome of Natranaerobius thermophilus JW/NM-WN-LF.</title>
        <authorList>
            <consortium name="US DOE Joint Genome Institute"/>
            <person name="Copeland A."/>
            <person name="Lucas S."/>
            <person name="Lapidus A."/>
            <person name="Glavina del Rio T."/>
            <person name="Dalin E."/>
            <person name="Tice H."/>
            <person name="Bruce D."/>
            <person name="Goodwin L."/>
            <person name="Pitluck S."/>
            <person name="Chertkov O."/>
            <person name="Brettin T."/>
            <person name="Detter J.C."/>
            <person name="Han C."/>
            <person name="Kuske C.R."/>
            <person name="Schmutz J."/>
            <person name="Larimer F."/>
            <person name="Land M."/>
            <person name="Hauser L."/>
            <person name="Kyrpides N."/>
            <person name="Lykidis A."/>
            <person name="Mesbah N.M."/>
            <person name="Wiegel J."/>
        </authorList>
    </citation>
    <scope>NUCLEOTIDE SEQUENCE [LARGE SCALE GENOMIC DNA]</scope>
    <source>
        <strain evidence="6">ATCC BAA-1301 / DSM 18059 / JW/NM-WN-LF</strain>
    </source>
</reference>
<feature type="transmembrane region" description="Helical" evidence="3">
    <location>
        <begin position="71"/>
        <end position="92"/>
    </location>
</feature>
<feature type="region of interest" description="Disordered" evidence="2">
    <location>
        <begin position="298"/>
        <end position="317"/>
    </location>
</feature>
<dbReference type="Proteomes" id="UP000001683">
    <property type="component" value="Chromosome"/>
</dbReference>
<evidence type="ECO:0000313" key="5">
    <source>
        <dbReference type="EMBL" id="ACB86356.1"/>
    </source>
</evidence>
<feature type="transmembrane region" description="Helical" evidence="3">
    <location>
        <begin position="187"/>
        <end position="210"/>
    </location>
</feature>
<feature type="transmembrane region" description="Helical" evidence="3">
    <location>
        <begin position="9"/>
        <end position="31"/>
    </location>
</feature>
<feature type="transmembrane region" description="Helical" evidence="3">
    <location>
        <begin position="216"/>
        <end position="236"/>
    </location>
</feature>
<dbReference type="EMBL" id="CP001034">
    <property type="protein sequence ID" value="ACB86356.1"/>
    <property type="molecule type" value="Genomic_DNA"/>
</dbReference>
<feature type="transmembrane region" description="Helical" evidence="3">
    <location>
        <begin position="37"/>
        <end position="59"/>
    </location>
</feature>
<evidence type="ECO:0000313" key="6">
    <source>
        <dbReference type="Proteomes" id="UP000001683"/>
    </source>
</evidence>
<dbReference type="PANTHER" id="PTHR22911:SF79">
    <property type="entry name" value="MOBA-LIKE NTP TRANSFERASE DOMAIN-CONTAINING PROTEIN"/>
    <property type="match status" value="1"/>
</dbReference>
<dbReference type="InterPro" id="IPR037185">
    <property type="entry name" value="EmrE-like"/>
</dbReference>
<keyword evidence="3" id="KW-0812">Transmembrane</keyword>
<organism evidence="5 6">
    <name type="scientific">Natranaerobius thermophilus (strain ATCC BAA-1301 / DSM 18059 / JW/NM-WN-LF)</name>
    <dbReference type="NCBI Taxonomy" id="457570"/>
    <lineage>
        <taxon>Bacteria</taxon>
        <taxon>Bacillati</taxon>
        <taxon>Bacillota</taxon>
        <taxon>Clostridia</taxon>
        <taxon>Natranaerobiales</taxon>
        <taxon>Natranaerobiaceae</taxon>
        <taxon>Natranaerobius</taxon>
    </lineage>
</organism>
<dbReference type="InterPro" id="IPR000620">
    <property type="entry name" value="EamA_dom"/>
</dbReference>
<dbReference type="KEGG" id="nth:Nther_2808"/>
<feature type="transmembrane region" description="Helical" evidence="3">
    <location>
        <begin position="154"/>
        <end position="175"/>
    </location>
</feature>
<dbReference type="PANTHER" id="PTHR22911">
    <property type="entry name" value="ACYL-MALONYL CONDENSING ENZYME-RELATED"/>
    <property type="match status" value="1"/>
</dbReference>
<reference evidence="5 6" key="2">
    <citation type="journal article" date="2011" name="J. Bacteriol.">
        <title>Complete genome sequence of the anaerobic, halophilic alkalithermophile Natranaerobius thermophilus JW/NM-WN-LF.</title>
        <authorList>
            <person name="Zhao B."/>
            <person name="Mesbah N.M."/>
            <person name="Dalin E."/>
            <person name="Goodwin L."/>
            <person name="Nolan M."/>
            <person name="Pitluck S."/>
            <person name="Chertkov O."/>
            <person name="Brettin T.S."/>
            <person name="Han J."/>
            <person name="Larimer F.W."/>
            <person name="Land M.L."/>
            <person name="Hauser L."/>
            <person name="Kyrpides N."/>
            <person name="Wiegel J."/>
        </authorList>
    </citation>
    <scope>NUCLEOTIDE SEQUENCE [LARGE SCALE GENOMIC DNA]</scope>
    <source>
        <strain evidence="6">ATCC BAA-1301 / DSM 18059 / JW/NM-WN-LF</strain>
    </source>
</reference>
<gene>
    <name evidence="5" type="ordered locus">Nther_2808</name>
</gene>
<dbReference type="STRING" id="457570.Nther_2808"/>
<feature type="transmembrane region" description="Helical" evidence="3">
    <location>
        <begin position="273"/>
        <end position="290"/>
    </location>
</feature>
<evidence type="ECO:0000256" key="3">
    <source>
        <dbReference type="SAM" id="Phobius"/>
    </source>
</evidence>
<proteinExistence type="inferred from homology"/>
<evidence type="ECO:0000256" key="2">
    <source>
        <dbReference type="SAM" id="MobiDB-lite"/>
    </source>
</evidence>
<feature type="domain" description="EamA" evidence="4">
    <location>
        <begin position="156"/>
        <end position="290"/>
    </location>
</feature>
<dbReference type="SUPFAM" id="SSF103481">
    <property type="entry name" value="Multidrug resistance efflux transporter EmrE"/>
    <property type="match status" value="2"/>
</dbReference>
<feature type="compositionally biased region" description="Basic and acidic residues" evidence="2">
    <location>
        <begin position="308"/>
        <end position="317"/>
    </location>
</feature>
<accession>B2A3C7</accession>
<keyword evidence="3" id="KW-1133">Transmembrane helix</keyword>
<dbReference type="GO" id="GO:0016020">
    <property type="term" value="C:membrane"/>
    <property type="evidence" value="ECO:0007669"/>
    <property type="project" value="InterPro"/>
</dbReference>
<keyword evidence="6" id="KW-1185">Reference proteome</keyword>